<organism evidence="1 2">
    <name type="scientific">Desmophyllum pertusum</name>
    <dbReference type="NCBI Taxonomy" id="174260"/>
    <lineage>
        <taxon>Eukaryota</taxon>
        <taxon>Metazoa</taxon>
        <taxon>Cnidaria</taxon>
        <taxon>Anthozoa</taxon>
        <taxon>Hexacorallia</taxon>
        <taxon>Scleractinia</taxon>
        <taxon>Caryophylliina</taxon>
        <taxon>Caryophylliidae</taxon>
        <taxon>Desmophyllum</taxon>
    </lineage>
</organism>
<keyword evidence="2" id="KW-1185">Reference proteome</keyword>
<reference evidence="1" key="1">
    <citation type="submission" date="2023-01" db="EMBL/GenBank/DDBJ databases">
        <title>Genome assembly of the deep-sea coral Lophelia pertusa.</title>
        <authorList>
            <person name="Herrera S."/>
            <person name="Cordes E."/>
        </authorList>
    </citation>
    <scope>NUCLEOTIDE SEQUENCE</scope>
    <source>
        <strain evidence="1">USNM1676648</strain>
        <tissue evidence="1">Polyp</tissue>
    </source>
</reference>
<evidence type="ECO:0000313" key="1">
    <source>
        <dbReference type="EMBL" id="KAJ7376042.1"/>
    </source>
</evidence>
<dbReference type="EMBL" id="MU826418">
    <property type="protein sequence ID" value="KAJ7376042.1"/>
    <property type="molecule type" value="Genomic_DNA"/>
</dbReference>
<proteinExistence type="predicted"/>
<protein>
    <submittedName>
        <fullName evidence="1">Uncharacterized protein</fullName>
    </submittedName>
</protein>
<name>A0A9W9Z6R0_9CNID</name>
<evidence type="ECO:0000313" key="2">
    <source>
        <dbReference type="Proteomes" id="UP001163046"/>
    </source>
</evidence>
<dbReference type="Proteomes" id="UP001163046">
    <property type="component" value="Unassembled WGS sequence"/>
</dbReference>
<gene>
    <name evidence="1" type="ORF">OS493_037244</name>
</gene>
<accession>A0A9W9Z6R0</accession>
<sequence>MVSYEASVDNCKTYGTCQKAMCTTSECKAEIQTPSPTAAARDSSTEEEFQCPVCRGRGDNPQDACDKKGKLETCKPPAGKEAICDATLYSFGTFVRLCSDMVSYEASVNNCKTYGNCQKAMCTTSGCKAEIQTPLPTPTAK</sequence>
<dbReference type="AlphaFoldDB" id="A0A9W9Z6R0"/>
<comment type="caution">
    <text evidence="1">The sequence shown here is derived from an EMBL/GenBank/DDBJ whole genome shotgun (WGS) entry which is preliminary data.</text>
</comment>